<dbReference type="GO" id="GO:0055085">
    <property type="term" value="P:transmembrane transport"/>
    <property type="evidence" value="ECO:0007669"/>
    <property type="project" value="InterPro"/>
</dbReference>
<evidence type="ECO:0000259" key="2">
    <source>
        <dbReference type="Pfam" id="PF03544"/>
    </source>
</evidence>
<dbReference type="SUPFAM" id="SSF49464">
    <property type="entry name" value="Carboxypeptidase regulatory domain-like"/>
    <property type="match status" value="1"/>
</dbReference>
<dbReference type="Proteomes" id="UP000252081">
    <property type="component" value="Unassembled WGS sequence"/>
</dbReference>
<sequence>MNNDWLDIDVLEDYLDGKLDAKAMHFVERQALEDPFVAEALEGLKQSPKRKQTLSILQKQLYDRVSEKPIKRKLWGITTQRLSIAATATVAFIAVSILFFMRETNRRNAEVAARKKEGVIVRLDSSTAVASTQPKTDTAVQSATKSALIDQAITDAKTVDLAKNSRTKAIVQPAERAVAEQKAVIDYNRKGTARFENFNGYASKAKAVQEALNEPAIAAAPAPAFGSGKIAFIGNVVNQSNGQPIQGAVVKLAGSKNVTATDAKGYFYLPADSNAKDKDLLINAIGFKEAPVIGLQDPNAIKNALTGNRTLNEIALITGSNGQKKENILAPKITLRAEQNLDGKAAEEITKPVPVSTINYTQYLESNNKLYNPKGPEQFVILSFKVKKNGRPTNIAIIKSLNKKADAEAMRLIQSGPDWVLPKNGTDSVEISVKF</sequence>
<organism evidence="3 4">
    <name type="scientific">Pedobacter miscanthi</name>
    <dbReference type="NCBI Taxonomy" id="2259170"/>
    <lineage>
        <taxon>Bacteria</taxon>
        <taxon>Pseudomonadati</taxon>
        <taxon>Bacteroidota</taxon>
        <taxon>Sphingobacteriia</taxon>
        <taxon>Sphingobacteriales</taxon>
        <taxon>Sphingobacteriaceae</taxon>
        <taxon>Pedobacter</taxon>
    </lineage>
</organism>
<dbReference type="OrthoDB" id="1112758at2"/>
<reference evidence="3 4" key="1">
    <citation type="submission" date="2018-07" db="EMBL/GenBank/DDBJ databases">
        <title>A draft genome of a endophytic bacteria, a new species of Pedobacter.</title>
        <authorList>
            <person name="Zhang Z.D."/>
            <person name="Chen Z.J."/>
        </authorList>
    </citation>
    <scope>NUCLEOTIDE SEQUENCE [LARGE SCALE GENOMIC DNA]</scope>
    <source>
        <strain evidence="3 4">RS10</strain>
    </source>
</reference>
<feature type="domain" description="TonB C-terminal" evidence="2">
    <location>
        <begin position="380"/>
        <end position="433"/>
    </location>
</feature>
<dbReference type="AlphaFoldDB" id="A0A366KNA0"/>
<keyword evidence="4" id="KW-1185">Reference proteome</keyword>
<dbReference type="Gene3D" id="2.60.40.1120">
    <property type="entry name" value="Carboxypeptidase-like, regulatory domain"/>
    <property type="match status" value="1"/>
</dbReference>
<dbReference type="Pfam" id="PF03544">
    <property type="entry name" value="TonB_C"/>
    <property type="match status" value="1"/>
</dbReference>
<dbReference type="InterPro" id="IPR037682">
    <property type="entry name" value="TonB_C"/>
</dbReference>
<dbReference type="EMBL" id="QNQU01000033">
    <property type="protein sequence ID" value="RBQ02659.1"/>
    <property type="molecule type" value="Genomic_DNA"/>
</dbReference>
<gene>
    <name evidence="3" type="ORF">DRW42_25810</name>
</gene>
<name>A0A366KNA0_9SPHI</name>
<protein>
    <recommendedName>
        <fullName evidence="2">TonB C-terminal domain-containing protein</fullName>
    </recommendedName>
</protein>
<dbReference type="Gene3D" id="3.30.1150.10">
    <property type="match status" value="1"/>
</dbReference>
<feature type="transmembrane region" description="Helical" evidence="1">
    <location>
        <begin position="82"/>
        <end position="101"/>
    </location>
</feature>
<comment type="caution">
    <text evidence="3">The sequence shown here is derived from an EMBL/GenBank/DDBJ whole genome shotgun (WGS) entry which is preliminary data.</text>
</comment>
<keyword evidence="1" id="KW-1133">Transmembrane helix</keyword>
<evidence type="ECO:0000313" key="3">
    <source>
        <dbReference type="EMBL" id="RBQ02659.1"/>
    </source>
</evidence>
<dbReference type="RefSeq" id="WP_113951762.1">
    <property type="nucleotide sequence ID" value="NZ_QNQU01000033.1"/>
</dbReference>
<dbReference type="InterPro" id="IPR008969">
    <property type="entry name" value="CarboxyPept-like_regulatory"/>
</dbReference>
<keyword evidence="1" id="KW-0472">Membrane</keyword>
<keyword evidence="1" id="KW-0812">Transmembrane</keyword>
<proteinExistence type="predicted"/>
<dbReference type="Pfam" id="PF13715">
    <property type="entry name" value="CarbopepD_reg_2"/>
    <property type="match status" value="1"/>
</dbReference>
<accession>A0A366KNA0</accession>
<evidence type="ECO:0000313" key="4">
    <source>
        <dbReference type="Proteomes" id="UP000252081"/>
    </source>
</evidence>
<evidence type="ECO:0000256" key="1">
    <source>
        <dbReference type="SAM" id="Phobius"/>
    </source>
</evidence>